<name>A0AAN6RGT5_9PLEO</name>
<protein>
    <submittedName>
        <fullName evidence="3">Uncharacterized protein</fullName>
    </submittedName>
</protein>
<feature type="signal peptide" evidence="2">
    <location>
        <begin position="1"/>
        <end position="23"/>
    </location>
</feature>
<keyword evidence="2" id="KW-0732">Signal</keyword>
<feature type="transmembrane region" description="Helical" evidence="1">
    <location>
        <begin position="516"/>
        <end position="539"/>
    </location>
</feature>
<organism evidence="3 4">
    <name type="scientific">Pseudopithomyces chartarum</name>
    <dbReference type="NCBI Taxonomy" id="1892770"/>
    <lineage>
        <taxon>Eukaryota</taxon>
        <taxon>Fungi</taxon>
        <taxon>Dikarya</taxon>
        <taxon>Ascomycota</taxon>
        <taxon>Pezizomycotina</taxon>
        <taxon>Dothideomycetes</taxon>
        <taxon>Pleosporomycetidae</taxon>
        <taxon>Pleosporales</taxon>
        <taxon>Massarineae</taxon>
        <taxon>Didymosphaeriaceae</taxon>
        <taxon>Pseudopithomyces</taxon>
    </lineage>
</organism>
<keyword evidence="1" id="KW-1133">Transmembrane helix</keyword>
<dbReference type="AlphaFoldDB" id="A0AAN6RGT5"/>
<evidence type="ECO:0000313" key="4">
    <source>
        <dbReference type="Proteomes" id="UP001280581"/>
    </source>
</evidence>
<sequence>MKALQVHLMLLSLVLLISKPVRAVAVDDVSKAIEPSNIAQGNGDLENLANHGGWVNPEDLMPMPQCIAQQDTSIWLNAMTKCTKKKCINHVGPLICTRHQWLTQLSCLSLEISPDVVRNYLQHCDRSILAKAQLYSWVHDITGRTWLADAGDTNELRYLSPASLLSGYASVDVIQKAPTCLASSLSTASKEPFQHVIASCSFTERSHHIGEEDRPWEYRESSGSMIALDWVTVGYDLTRKYISSGEYFDRKCFCDIFSDDFDQGACSEYNALDLTRQRLWINATCGPSSLPPDWKTSLKTTTFDYIPMETWNWPRCFADMPGHVLDKKDQCVTDACEVDIDGYCDIKRAIDRSCFCNAINYDSCNNSCHIFESRIDYIQWLRGLCGNVNGWHGLPEDWRKLAAPMISDLVPFPWVNRSQGPTRSPQSSSLLKLAGLILLNVTPFLAILLSEHLWRWFSTDAYQSGVSQFIAPLEQDNNITHHKFIIRFSIAAVNTLATFLSIIITQSTPGFQEIPLYQLVLLWCSIPRLSWLASIFTLVKRPEIDTEAISTTIVIEWIYQVFASLTMLQAVQYGSAHGFYIGNMKKLDGYTPAKTMDESLEEVPIRVYTISIGSFIILWVAQWLFWGGFLNLTSTV</sequence>
<evidence type="ECO:0000256" key="2">
    <source>
        <dbReference type="SAM" id="SignalP"/>
    </source>
</evidence>
<feature type="transmembrane region" description="Helical" evidence="1">
    <location>
        <begin position="484"/>
        <end position="504"/>
    </location>
</feature>
<comment type="caution">
    <text evidence="3">The sequence shown here is derived from an EMBL/GenBank/DDBJ whole genome shotgun (WGS) entry which is preliminary data.</text>
</comment>
<evidence type="ECO:0000313" key="3">
    <source>
        <dbReference type="EMBL" id="KAK3208160.1"/>
    </source>
</evidence>
<keyword evidence="1" id="KW-0472">Membrane</keyword>
<gene>
    <name evidence="3" type="ORF">GRF29_96g1596365</name>
</gene>
<evidence type="ECO:0000256" key="1">
    <source>
        <dbReference type="SAM" id="Phobius"/>
    </source>
</evidence>
<keyword evidence="1" id="KW-0812">Transmembrane</keyword>
<feature type="transmembrane region" description="Helical" evidence="1">
    <location>
        <begin position="605"/>
        <end position="626"/>
    </location>
</feature>
<proteinExistence type="predicted"/>
<dbReference type="EMBL" id="WVTA01000008">
    <property type="protein sequence ID" value="KAK3208160.1"/>
    <property type="molecule type" value="Genomic_DNA"/>
</dbReference>
<feature type="transmembrane region" description="Helical" evidence="1">
    <location>
        <begin position="430"/>
        <end position="449"/>
    </location>
</feature>
<keyword evidence="4" id="KW-1185">Reference proteome</keyword>
<dbReference type="Proteomes" id="UP001280581">
    <property type="component" value="Unassembled WGS sequence"/>
</dbReference>
<accession>A0AAN6RGT5</accession>
<reference evidence="3 4" key="1">
    <citation type="submission" date="2021-02" db="EMBL/GenBank/DDBJ databases">
        <title>Genome assembly of Pseudopithomyces chartarum.</title>
        <authorList>
            <person name="Jauregui R."/>
            <person name="Singh J."/>
            <person name="Voisey C."/>
        </authorList>
    </citation>
    <scope>NUCLEOTIDE SEQUENCE [LARGE SCALE GENOMIC DNA]</scope>
    <source>
        <strain evidence="3 4">AGR01</strain>
    </source>
</reference>
<feature type="chain" id="PRO_5042957966" evidence="2">
    <location>
        <begin position="24"/>
        <end position="636"/>
    </location>
</feature>